<feature type="binding site" evidence="19">
    <location>
        <position position="386"/>
    </location>
    <ligand>
        <name>meso-2,6-diaminopimelate</name>
        <dbReference type="ChEBI" id="CHEBI:57791"/>
    </ligand>
</feature>
<evidence type="ECO:0000256" key="1">
    <source>
        <dbReference type="ARBA" id="ARBA00004752"/>
    </source>
</evidence>
<evidence type="ECO:0000256" key="14">
    <source>
        <dbReference type="ARBA" id="ARBA00066633"/>
    </source>
</evidence>
<comment type="caution">
    <text evidence="24">The sequence shown here is derived from an EMBL/GenBank/DDBJ whole genome shotgun (WGS) entry which is preliminary data.</text>
</comment>
<dbReference type="GO" id="GO:0008765">
    <property type="term" value="F:UDP-N-acetylmuramoylalanyl-D-glutamate-2,6-diaminopimelate ligase activity"/>
    <property type="evidence" value="ECO:0007669"/>
    <property type="project" value="UniProtKB-UniRule"/>
</dbReference>
<reference evidence="24" key="1">
    <citation type="submission" date="2021-02" db="EMBL/GenBank/DDBJ databases">
        <title>Infant gut strain persistence is associated with maternal origin, phylogeny, and functional potential including surface adhesion and iron acquisition.</title>
        <authorList>
            <person name="Lou Y.C."/>
        </authorList>
    </citation>
    <scope>NUCLEOTIDE SEQUENCE</scope>
    <source>
        <strain evidence="24">L3_106_000M1_dasL3_106_000M1_concoct_15</strain>
    </source>
</reference>
<evidence type="ECO:0000256" key="12">
    <source>
        <dbReference type="ARBA" id="ARBA00050251"/>
    </source>
</evidence>
<name>A0A943EDE7_9FIRM</name>
<dbReference type="GO" id="GO:0071555">
    <property type="term" value="P:cell wall organization"/>
    <property type="evidence" value="ECO:0007669"/>
    <property type="project" value="UniProtKB-KW"/>
</dbReference>
<evidence type="ECO:0000256" key="18">
    <source>
        <dbReference type="ARBA" id="ARBA00081560"/>
    </source>
</evidence>
<evidence type="ECO:0000256" key="13">
    <source>
        <dbReference type="ARBA" id="ARBA00056782"/>
    </source>
</evidence>
<organism evidence="24 25">
    <name type="scientific">Acidaminococcus intestini</name>
    <dbReference type="NCBI Taxonomy" id="187327"/>
    <lineage>
        <taxon>Bacteria</taxon>
        <taxon>Bacillati</taxon>
        <taxon>Bacillota</taxon>
        <taxon>Negativicutes</taxon>
        <taxon>Acidaminococcales</taxon>
        <taxon>Acidaminococcaceae</taxon>
        <taxon>Acidaminococcus</taxon>
    </lineage>
</organism>
<evidence type="ECO:0000256" key="8">
    <source>
        <dbReference type="ARBA" id="ARBA00022960"/>
    </source>
</evidence>
<dbReference type="GO" id="GO:0005524">
    <property type="term" value="F:ATP binding"/>
    <property type="evidence" value="ECO:0007669"/>
    <property type="project" value="UniProtKB-UniRule"/>
</dbReference>
<dbReference type="InterPro" id="IPR004101">
    <property type="entry name" value="Mur_ligase_C"/>
</dbReference>
<keyword evidence="9 19" id="KW-0573">Peptidoglycan synthesis</keyword>
<dbReference type="InterPro" id="IPR000713">
    <property type="entry name" value="Mur_ligase_N"/>
</dbReference>
<evidence type="ECO:0000256" key="20">
    <source>
        <dbReference type="RuleBase" id="RU004135"/>
    </source>
</evidence>
<evidence type="ECO:0000256" key="10">
    <source>
        <dbReference type="ARBA" id="ARBA00023306"/>
    </source>
</evidence>
<comment type="pathway">
    <text evidence="1 19 20">Cell wall biogenesis; peptidoglycan biosynthesis.</text>
</comment>
<feature type="binding site" evidence="19">
    <location>
        <position position="464"/>
    </location>
    <ligand>
        <name>meso-2,6-diaminopimelate</name>
        <dbReference type="ChEBI" id="CHEBI:57791"/>
    </ligand>
</feature>
<dbReference type="FunFam" id="3.90.190.20:FF:000006">
    <property type="entry name" value="UDP-N-acetylmuramoyl-L-alanyl-D-glutamate--2,6-diaminopimelate ligase"/>
    <property type="match status" value="1"/>
</dbReference>
<dbReference type="GO" id="GO:0004326">
    <property type="term" value="F:tetrahydrofolylpolyglutamate synthase activity"/>
    <property type="evidence" value="ECO:0007669"/>
    <property type="project" value="InterPro"/>
</dbReference>
<keyword evidence="19" id="KW-0460">Magnesium</keyword>
<keyword evidence="4 19" id="KW-0436">Ligase</keyword>
<keyword evidence="11 19" id="KW-0961">Cell wall biogenesis/degradation</keyword>
<dbReference type="InterPro" id="IPR013221">
    <property type="entry name" value="Mur_ligase_cen"/>
</dbReference>
<feature type="binding site" evidence="19">
    <location>
        <begin position="155"/>
        <end position="156"/>
    </location>
    <ligand>
        <name>UDP-N-acetyl-alpha-D-muramoyl-L-alanyl-D-glutamate</name>
        <dbReference type="ChEBI" id="CHEBI:83900"/>
    </ligand>
</feature>
<dbReference type="AlphaFoldDB" id="A0A943EDE7"/>
<dbReference type="InterPro" id="IPR005761">
    <property type="entry name" value="UDP-N-AcMur-Glu-dNH2Pim_ligase"/>
</dbReference>
<comment type="catalytic activity">
    <reaction evidence="12 19">
        <text>UDP-N-acetyl-alpha-D-muramoyl-L-alanyl-D-glutamate + meso-2,6-diaminopimelate + ATP = UDP-N-acetyl-alpha-D-muramoyl-L-alanyl-gamma-D-glutamyl-meso-2,6-diaminopimelate + ADP + phosphate + H(+)</text>
        <dbReference type="Rhea" id="RHEA:23676"/>
        <dbReference type="ChEBI" id="CHEBI:15378"/>
        <dbReference type="ChEBI" id="CHEBI:30616"/>
        <dbReference type="ChEBI" id="CHEBI:43474"/>
        <dbReference type="ChEBI" id="CHEBI:57791"/>
        <dbReference type="ChEBI" id="CHEBI:83900"/>
        <dbReference type="ChEBI" id="CHEBI:83905"/>
        <dbReference type="ChEBI" id="CHEBI:456216"/>
        <dbReference type="EC" id="6.3.2.13"/>
    </reaction>
</comment>
<evidence type="ECO:0000256" key="3">
    <source>
        <dbReference type="ARBA" id="ARBA00022490"/>
    </source>
</evidence>
<feature type="binding site" evidence="19">
    <location>
        <position position="468"/>
    </location>
    <ligand>
        <name>meso-2,6-diaminopimelate</name>
        <dbReference type="ChEBI" id="CHEBI:57791"/>
    </ligand>
</feature>
<comment type="function">
    <text evidence="13 19">Catalyzes the addition of meso-diaminopimelic acid to the nucleotide precursor UDP-N-acetylmuramoyl-L-alanyl-D-glutamate (UMAG) in the biosynthesis of bacterial cell-wall peptidoglycan.</text>
</comment>
<dbReference type="Pfam" id="PF08245">
    <property type="entry name" value="Mur_ligase_M"/>
    <property type="match status" value="1"/>
</dbReference>
<keyword evidence="8 19" id="KW-0133">Cell shape</keyword>
<dbReference type="NCBIfam" id="NF001126">
    <property type="entry name" value="PRK00139.1-4"/>
    <property type="match status" value="1"/>
</dbReference>
<dbReference type="NCBIfam" id="TIGR01085">
    <property type="entry name" value="murE"/>
    <property type="match status" value="1"/>
</dbReference>
<keyword evidence="6 19" id="KW-0547">Nucleotide-binding</keyword>
<evidence type="ECO:0000256" key="5">
    <source>
        <dbReference type="ARBA" id="ARBA00022618"/>
    </source>
</evidence>
<evidence type="ECO:0000256" key="6">
    <source>
        <dbReference type="ARBA" id="ARBA00022741"/>
    </source>
</evidence>
<dbReference type="Gene3D" id="3.90.190.20">
    <property type="entry name" value="Mur ligase, C-terminal domain"/>
    <property type="match status" value="1"/>
</dbReference>
<keyword evidence="7 19" id="KW-0067">ATP-binding</keyword>
<dbReference type="SUPFAM" id="SSF53244">
    <property type="entry name" value="MurD-like peptide ligases, peptide-binding domain"/>
    <property type="match status" value="1"/>
</dbReference>
<evidence type="ECO:0000256" key="11">
    <source>
        <dbReference type="ARBA" id="ARBA00023316"/>
    </source>
</evidence>
<dbReference type="EMBL" id="JAGZCZ010000008">
    <property type="protein sequence ID" value="MBS5520167.1"/>
    <property type="molecule type" value="Genomic_DNA"/>
</dbReference>
<comment type="subcellular location">
    <subcellularLocation>
        <location evidence="19 20">Cytoplasm</location>
    </subcellularLocation>
</comment>
<dbReference type="Proteomes" id="UP000754226">
    <property type="component" value="Unassembled WGS sequence"/>
</dbReference>
<dbReference type="InterPro" id="IPR036565">
    <property type="entry name" value="Mur-like_cat_sf"/>
</dbReference>
<keyword evidence="5 19" id="KW-0132">Cell division</keyword>
<dbReference type="EC" id="6.3.2.13" evidence="14 19"/>
<keyword evidence="3 19" id="KW-0963">Cytoplasm</keyword>
<evidence type="ECO:0000256" key="19">
    <source>
        <dbReference type="HAMAP-Rule" id="MF_00208"/>
    </source>
</evidence>
<feature type="binding site" evidence="19">
    <location>
        <begin position="410"/>
        <end position="413"/>
    </location>
    <ligand>
        <name>meso-2,6-diaminopimelate</name>
        <dbReference type="ChEBI" id="CHEBI:57791"/>
    </ligand>
</feature>
<dbReference type="GO" id="GO:0005737">
    <property type="term" value="C:cytoplasm"/>
    <property type="evidence" value="ECO:0007669"/>
    <property type="project" value="UniProtKB-SubCell"/>
</dbReference>
<feature type="domain" description="Mur ligase central" evidence="23">
    <location>
        <begin position="111"/>
        <end position="315"/>
    </location>
</feature>
<feature type="binding site" evidence="19">
    <location>
        <position position="190"/>
    </location>
    <ligand>
        <name>UDP-N-acetyl-alpha-D-muramoyl-L-alanyl-D-glutamate</name>
        <dbReference type="ChEBI" id="CHEBI:83900"/>
    </ligand>
</feature>
<feature type="binding site" evidence="19">
    <location>
        <begin position="113"/>
        <end position="119"/>
    </location>
    <ligand>
        <name>ATP</name>
        <dbReference type="ChEBI" id="CHEBI:30616"/>
    </ligand>
</feature>
<evidence type="ECO:0000259" key="23">
    <source>
        <dbReference type="Pfam" id="PF08245"/>
    </source>
</evidence>
<feature type="modified residue" description="N6-carboxylysine" evidence="19">
    <location>
        <position position="222"/>
    </location>
</feature>
<evidence type="ECO:0000256" key="4">
    <source>
        <dbReference type="ARBA" id="ARBA00022598"/>
    </source>
</evidence>
<feature type="domain" description="Mur ligase C-terminal" evidence="22">
    <location>
        <begin position="337"/>
        <end position="466"/>
    </location>
</feature>
<evidence type="ECO:0000256" key="7">
    <source>
        <dbReference type="ARBA" id="ARBA00022840"/>
    </source>
</evidence>
<dbReference type="GO" id="GO:0051301">
    <property type="term" value="P:cell division"/>
    <property type="evidence" value="ECO:0007669"/>
    <property type="project" value="UniProtKB-KW"/>
</dbReference>
<feature type="binding site" evidence="19">
    <location>
        <position position="182"/>
    </location>
    <ligand>
        <name>UDP-N-acetyl-alpha-D-muramoyl-L-alanyl-D-glutamate</name>
        <dbReference type="ChEBI" id="CHEBI:83900"/>
    </ligand>
</feature>
<comment type="similarity">
    <text evidence="2 19">Belongs to the MurCDEF family. MurE subfamily.</text>
</comment>
<evidence type="ECO:0000259" key="21">
    <source>
        <dbReference type="Pfam" id="PF01225"/>
    </source>
</evidence>
<evidence type="ECO:0000256" key="2">
    <source>
        <dbReference type="ARBA" id="ARBA00005898"/>
    </source>
</evidence>
<evidence type="ECO:0000259" key="22">
    <source>
        <dbReference type="Pfam" id="PF02875"/>
    </source>
</evidence>
<dbReference type="SUPFAM" id="SSF63418">
    <property type="entry name" value="MurE/MurF N-terminal domain"/>
    <property type="match status" value="1"/>
</dbReference>
<evidence type="ECO:0000256" key="15">
    <source>
        <dbReference type="ARBA" id="ARBA00072883"/>
    </source>
</evidence>
<comment type="cofactor">
    <cofactor evidence="19">
        <name>Mg(2+)</name>
        <dbReference type="ChEBI" id="CHEBI:18420"/>
    </cofactor>
</comment>
<evidence type="ECO:0000313" key="24">
    <source>
        <dbReference type="EMBL" id="MBS5520167.1"/>
    </source>
</evidence>
<accession>A0A943EDE7</accession>
<evidence type="ECO:0000256" key="16">
    <source>
        <dbReference type="ARBA" id="ARBA00075482"/>
    </source>
</evidence>
<dbReference type="Gene3D" id="3.40.1390.10">
    <property type="entry name" value="MurE/MurF, N-terminal domain"/>
    <property type="match status" value="1"/>
</dbReference>
<dbReference type="PROSITE" id="PS01011">
    <property type="entry name" value="FOLYLPOLYGLU_SYNT_1"/>
    <property type="match status" value="1"/>
</dbReference>
<protein>
    <recommendedName>
        <fullName evidence="15 19">UDP-N-acetylmuramoyl-L-alanyl-D-glutamate--2,6-diaminopimelate ligase</fullName>
        <ecNumber evidence="14 19">6.3.2.13</ecNumber>
    </recommendedName>
    <alternativeName>
        <fullName evidence="16 19">Meso-A2pm-adding enzyme</fullName>
    </alternativeName>
    <alternativeName>
        <fullName evidence="17 19">Meso-diaminopimelate-adding enzyme</fullName>
    </alternativeName>
    <alternativeName>
        <fullName evidence="18 19">UDP-MurNAc-L-Ala-D-Glu:meso-diaminopimelate ligase</fullName>
    </alternativeName>
    <alternativeName>
        <fullName evidence="19">UDP-MurNAc-tripeptide synthetase</fullName>
    </alternativeName>
    <alternativeName>
        <fullName evidence="19">UDP-N-acetylmuramyl-tripeptide synthetase</fullName>
    </alternativeName>
</protein>
<dbReference type="Gene3D" id="3.40.1190.10">
    <property type="entry name" value="Mur-like, catalytic domain"/>
    <property type="match status" value="1"/>
</dbReference>
<feature type="short sequence motif" description="Meso-diaminopimelate recognition motif" evidence="19">
    <location>
        <begin position="410"/>
        <end position="413"/>
    </location>
</feature>
<comment type="caution">
    <text evidence="19">Lacks conserved residue(s) required for the propagation of feature annotation.</text>
</comment>
<dbReference type="SUPFAM" id="SSF53623">
    <property type="entry name" value="MurD-like peptide ligases, catalytic domain"/>
    <property type="match status" value="1"/>
</dbReference>
<dbReference type="InterPro" id="IPR036615">
    <property type="entry name" value="Mur_ligase_C_dom_sf"/>
</dbReference>
<dbReference type="GO" id="GO:0009252">
    <property type="term" value="P:peptidoglycan biosynthetic process"/>
    <property type="evidence" value="ECO:0007669"/>
    <property type="project" value="UniProtKB-UniRule"/>
</dbReference>
<evidence type="ECO:0000256" key="9">
    <source>
        <dbReference type="ARBA" id="ARBA00022984"/>
    </source>
</evidence>
<dbReference type="PANTHER" id="PTHR23135:SF4">
    <property type="entry name" value="UDP-N-ACETYLMURAMOYL-L-ALANYL-D-GLUTAMATE--2,6-DIAMINOPIMELATE LIGASE MURE HOMOLOG, CHLOROPLASTIC"/>
    <property type="match status" value="1"/>
</dbReference>
<feature type="binding site" evidence="19">
    <location>
        <position position="33"/>
    </location>
    <ligand>
        <name>UDP-N-acetyl-alpha-D-muramoyl-L-alanyl-D-glutamate</name>
        <dbReference type="ChEBI" id="CHEBI:83900"/>
    </ligand>
</feature>
<feature type="binding site" evidence="19">
    <location>
        <position position="154"/>
    </location>
    <ligand>
        <name>UDP-N-acetyl-alpha-D-muramoyl-L-alanyl-D-glutamate</name>
        <dbReference type="ChEBI" id="CHEBI:83900"/>
    </ligand>
</feature>
<feature type="domain" description="Mur ligase N-terminal catalytic" evidence="21">
    <location>
        <begin position="26"/>
        <end position="95"/>
    </location>
</feature>
<dbReference type="NCBIfam" id="NF001124">
    <property type="entry name" value="PRK00139.1-2"/>
    <property type="match status" value="1"/>
</dbReference>
<keyword evidence="10 19" id="KW-0131">Cell cycle</keyword>
<evidence type="ECO:0000256" key="17">
    <source>
        <dbReference type="ARBA" id="ARBA00076158"/>
    </source>
</evidence>
<proteinExistence type="inferred from homology"/>
<dbReference type="HAMAP" id="MF_00208">
    <property type="entry name" value="MurE"/>
    <property type="match status" value="1"/>
</dbReference>
<dbReference type="InterPro" id="IPR035911">
    <property type="entry name" value="MurE/MurF_N"/>
</dbReference>
<gene>
    <name evidence="19" type="primary">murE</name>
    <name evidence="24" type="ORF">KHX13_07570</name>
</gene>
<sequence>MERTLQDVISHIKGCTVTGDPKNKTITDLTIDSRTAGKGSLFICLVGVHTDGHAYIEKAASLGAEAILVEKDVPPVPGLVMIRVKSTQEAMTELAPWFYGYPAQKMRMIGITGTNGKTTATNILRTLLTNTGHKVGLIGTINIMIGDKKEPSHNTTPDVVDLQRTLCRMADAGCDYVVMEVSSHALALNRVAGIEYDTAALTNITQDHLDFHKTMENYREAKALLFTHLHEGCKTGKTAIFNMDDASSPLIMNRVKTKIMTYGKAKTNDVYPIRFHVGAKHMELSLHTPEGDMDLRLHITGEFNVYNVMTAVCAALAEGLKHDDIVRGLDNFAGVPGRFQLIDAGQPFTVIVDYAHTPDGLDNVLRTARQITKGRLWAVFGCGGDRDAKKRPIMGKLALKLADILVVTSDNPRSEDPDAIIRDIETGLTENPRHKEIHTISDRREAIEFAISHARPEDVIMIAGKGHENYQILKERTIHFDDGEVVRDFFRKGNKS</sequence>
<dbReference type="GO" id="GO:0000287">
    <property type="term" value="F:magnesium ion binding"/>
    <property type="evidence" value="ECO:0007669"/>
    <property type="project" value="UniProtKB-UniRule"/>
</dbReference>
<dbReference type="Pfam" id="PF02875">
    <property type="entry name" value="Mur_ligase_C"/>
    <property type="match status" value="1"/>
</dbReference>
<dbReference type="Pfam" id="PF01225">
    <property type="entry name" value="Mur_ligase"/>
    <property type="match status" value="1"/>
</dbReference>
<dbReference type="InterPro" id="IPR018109">
    <property type="entry name" value="Folylpolyglutamate_synth_CS"/>
</dbReference>
<dbReference type="GO" id="GO:0008360">
    <property type="term" value="P:regulation of cell shape"/>
    <property type="evidence" value="ECO:0007669"/>
    <property type="project" value="UniProtKB-KW"/>
</dbReference>
<dbReference type="PANTHER" id="PTHR23135">
    <property type="entry name" value="MUR LIGASE FAMILY MEMBER"/>
    <property type="match status" value="1"/>
</dbReference>
<comment type="PTM">
    <text evidence="19">Carboxylation is probably crucial for Mg(2+) binding and, consequently, for the gamma-phosphate positioning of ATP.</text>
</comment>
<evidence type="ECO:0000313" key="25">
    <source>
        <dbReference type="Proteomes" id="UP000754226"/>
    </source>
</evidence>